<evidence type="ECO:0000313" key="1">
    <source>
        <dbReference type="Proteomes" id="UP000095283"/>
    </source>
</evidence>
<evidence type="ECO:0000313" key="2">
    <source>
        <dbReference type="WBParaSite" id="Hba_14792"/>
    </source>
</evidence>
<proteinExistence type="predicted"/>
<sequence>MRIFYFTIVVRSIRVFNPDLNERITHYLVESEVYSNLHEKSGVSSSFLTLCSTGHLTQPFPQFLCPLMFLVSKEENSGVKKKHPCSHLTEACLLVFLPYDRILMACTNLSKSSDTIQKQDFLYDFVVEHNFSKAPLCEFDSNGRELCSLDSIFVDGYLLMEEHNCCCRSGYCAIVLFDQLGTTTPFVRMIIDLNDIINRKKYQKSRRVVDRTKISEALALSFDPFTSGSNIHLSFRNILLLLTYYLSP</sequence>
<protein>
    <submittedName>
        <fullName evidence="2">Phospholipid scramblase</fullName>
    </submittedName>
</protein>
<reference evidence="2" key="1">
    <citation type="submission" date="2016-11" db="UniProtKB">
        <authorList>
            <consortium name="WormBaseParasite"/>
        </authorList>
    </citation>
    <scope>IDENTIFICATION</scope>
</reference>
<keyword evidence="1" id="KW-1185">Reference proteome</keyword>
<dbReference type="AlphaFoldDB" id="A0A1I7XB98"/>
<dbReference type="WBParaSite" id="Hba_14792">
    <property type="protein sequence ID" value="Hba_14792"/>
    <property type="gene ID" value="Hba_14792"/>
</dbReference>
<name>A0A1I7XB98_HETBA</name>
<dbReference type="Proteomes" id="UP000095283">
    <property type="component" value="Unplaced"/>
</dbReference>
<accession>A0A1I7XB98</accession>
<organism evidence="1 2">
    <name type="scientific">Heterorhabditis bacteriophora</name>
    <name type="common">Entomopathogenic nematode worm</name>
    <dbReference type="NCBI Taxonomy" id="37862"/>
    <lineage>
        <taxon>Eukaryota</taxon>
        <taxon>Metazoa</taxon>
        <taxon>Ecdysozoa</taxon>
        <taxon>Nematoda</taxon>
        <taxon>Chromadorea</taxon>
        <taxon>Rhabditida</taxon>
        <taxon>Rhabditina</taxon>
        <taxon>Rhabditomorpha</taxon>
        <taxon>Strongyloidea</taxon>
        <taxon>Heterorhabditidae</taxon>
        <taxon>Heterorhabditis</taxon>
    </lineage>
</organism>